<feature type="transmembrane region" description="Helical" evidence="6">
    <location>
        <begin position="381"/>
        <end position="401"/>
    </location>
</feature>
<evidence type="ECO:0000256" key="5">
    <source>
        <dbReference type="SAM" id="MobiDB-lite"/>
    </source>
</evidence>
<dbReference type="SUPFAM" id="SSF103473">
    <property type="entry name" value="MFS general substrate transporter"/>
    <property type="match status" value="1"/>
</dbReference>
<comment type="subcellular location">
    <subcellularLocation>
        <location evidence="1">Cell membrane</location>
        <topology evidence="1">Multi-pass membrane protein</topology>
    </subcellularLocation>
</comment>
<dbReference type="Pfam" id="PF07690">
    <property type="entry name" value="MFS_1"/>
    <property type="match status" value="1"/>
</dbReference>
<feature type="transmembrane region" description="Helical" evidence="6">
    <location>
        <begin position="293"/>
        <end position="313"/>
    </location>
</feature>
<evidence type="ECO:0000256" key="6">
    <source>
        <dbReference type="SAM" id="Phobius"/>
    </source>
</evidence>
<dbReference type="PROSITE" id="PS50850">
    <property type="entry name" value="MFS"/>
    <property type="match status" value="1"/>
</dbReference>
<dbReference type="Proteomes" id="UP001305498">
    <property type="component" value="Chromosome"/>
</dbReference>
<dbReference type="AlphaFoldDB" id="A0AA97FIC6"/>
<feature type="transmembrane region" description="Helical" evidence="6">
    <location>
        <begin position="142"/>
        <end position="163"/>
    </location>
</feature>
<keyword evidence="3 6" id="KW-1133">Transmembrane helix</keyword>
<dbReference type="GO" id="GO:0046943">
    <property type="term" value="F:carboxylic acid transmembrane transporter activity"/>
    <property type="evidence" value="ECO:0007669"/>
    <property type="project" value="TreeGrafter"/>
</dbReference>
<evidence type="ECO:0000256" key="2">
    <source>
        <dbReference type="ARBA" id="ARBA00022692"/>
    </source>
</evidence>
<accession>A0AA97FIC6</accession>
<feature type="transmembrane region" description="Helical" evidence="6">
    <location>
        <begin position="169"/>
        <end position="187"/>
    </location>
</feature>
<name>A0AA97FIC6_9MICO</name>
<dbReference type="InterPro" id="IPR036259">
    <property type="entry name" value="MFS_trans_sf"/>
</dbReference>
<evidence type="ECO:0000313" key="8">
    <source>
        <dbReference type="EMBL" id="WOF23756.1"/>
    </source>
</evidence>
<evidence type="ECO:0000259" key="7">
    <source>
        <dbReference type="PROSITE" id="PS50850"/>
    </source>
</evidence>
<feature type="transmembrane region" description="Helical" evidence="6">
    <location>
        <begin position="102"/>
        <end position="121"/>
    </location>
</feature>
<feature type="transmembrane region" description="Helical" evidence="6">
    <location>
        <begin position="261"/>
        <end position="281"/>
    </location>
</feature>
<feature type="transmembrane region" description="Helical" evidence="6">
    <location>
        <begin position="12"/>
        <end position="36"/>
    </location>
</feature>
<keyword evidence="2 6" id="KW-0812">Transmembrane</keyword>
<reference evidence="8 9" key="1">
    <citation type="submission" date="2023-02" db="EMBL/GenBank/DDBJ databases">
        <title>Microbacterium betulae sp. nov., isolated from birch wood.</title>
        <authorList>
            <person name="Pasciak M."/>
            <person name="Pawlik K.J."/>
            <person name="Martynowski D."/>
            <person name="Laczmanski L."/>
            <person name="Ciekot J."/>
            <person name="Szponar B."/>
            <person name="Wojcik-Fatla A."/>
            <person name="Mackiewicz B."/>
            <person name="Farian E."/>
            <person name="Cholewa G."/>
            <person name="Cholewa A."/>
            <person name="Dutkiewicz J."/>
        </authorList>
    </citation>
    <scope>NUCLEOTIDE SEQUENCE [LARGE SCALE GENOMIC DNA]</scope>
    <source>
        <strain evidence="8 9">AB</strain>
    </source>
</reference>
<dbReference type="KEGG" id="mbet:N8K70_03495"/>
<dbReference type="Gene3D" id="1.20.1250.20">
    <property type="entry name" value="MFS general substrate transporter like domains"/>
    <property type="match status" value="1"/>
</dbReference>
<evidence type="ECO:0000256" key="1">
    <source>
        <dbReference type="ARBA" id="ARBA00004651"/>
    </source>
</evidence>
<evidence type="ECO:0000256" key="4">
    <source>
        <dbReference type="ARBA" id="ARBA00023136"/>
    </source>
</evidence>
<keyword evidence="4 6" id="KW-0472">Membrane</keyword>
<dbReference type="PANTHER" id="PTHR23508:SF10">
    <property type="entry name" value="CARBOXYLIC ACID TRANSPORTER PROTEIN HOMOLOG"/>
    <property type="match status" value="1"/>
</dbReference>
<gene>
    <name evidence="8" type="ORF">N8K70_03495</name>
</gene>
<feature type="transmembrane region" description="Helical" evidence="6">
    <location>
        <begin position="78"/>
        <end position="96"/>
    </location>
</feature>
<protein>
    <submittedName>
        <fullName evidence="8">MFS transporter</fullName>
    </submittedName>
</protein>
<dbReference type="PANTHER" id="PTHR23508">
    <property type="entry name" value="CARBOXYLIC ACID TRANSPORTER PROTEIN HOMOLOG"/>
    <property type="match status" value="1"/>
</dbReference>
<feature type="transmembrane region" description="Helical" evidence="6">
    <location>
        <begin position="353"/>
        <end position="375"/>
    </location>
</feature>
<feature type="transmembrane region" description="Helical" evidence="6">
    <location>
        <begin position="222"/>
        <end position="241"/>
    </location>
</feature>
<dbReference type="RefSeq" id="WP_317140227.1">
    <property type="nucleotide sequence ID" value="NZ_CP118157.1"/>
</dbReference>
<feature type="region of interest" description="Disordered" evidence="5">
    <location>
        <begin position="424"/>
        <end position="448"/>
    </location>
</feature>
<sequence length="448" mass="46413">MTTRRAPHPWAVGVIAGMASYVDSAAIVGSGTALVLYQHSIGLEEREIGAISAALTFSIALGALLGGRLGDRLGRRSVFLATMVTIIVGAALLVFGGGFAPLLIGSILVGVGTGADLPVSIATVSEAATDANRGKLIGFTQIMWYAGIIATTAIQIVVGGLGYLGGQALFAHVGIVAVIVFALRLTIPESAAWTEASAERRVGAHTVRAQRSGLRDILTQRIYLVPFLALLGFYALTNLGANTGGQFGTYVAVNVAGIGVSAYSVIALVALPVATLFALWFMRVADGPRRMTYFVVGAVFMVLGFGVPAVFGFSLITIIAGQALGAFGMAFAFEGIMKVWTQESFPTLLRASAQGAIIAVARVAAALLALFTPSLLGTPRLMYGLIALVVAVGCVIGWAGFRGKRINTFDVEQKDIAEARSELRASGVLTDPPGDTPAQGTSIGGRRP</sequence>
<keyword evidence="9" id="KW-1185">Reference proteome</keyword>
<proteinExistence type="predicted"/>
<feature type="transmembrane region" description="Helical" evidence="6">
    <location>
        <begin position="319"/>
        <end position="341"/>
    </location>
</feature>
<feature type="domain" description="Major facilitator superfamily (MFS) profile" evidence="7">
    <location>
        <begin position="9"/>
        <end position="405"/>
    </location>
</feature>
<evidence type="ECO:0000256" key="3">
    <source>
        <dbReference type="ARBA" id="ARBA00022989"/>
    </source>
</evidence>
<feature type="transmembrane region" description="Helical" evidence="6">
    <location>
        <begin position="48"/>
        <end position="66"/>
    </location>
</feature>
<dbReference type="EMBL" id="CP118157">
    <property type="protein sequence ID" value="WOF23756.1"/>
    <property type="molecule type" value="Genomic_DNA"/>
</dbReference>
<organism evidence="8 9">
    <name type="scientific">Microbacterium betulae</name>
    <dbReference type="NCBI Taxonomy" id="2981139"/>
    <lineage>
        <taxon>Bacteria</taxon>
        <taxon>Bacillati</taxon>
        <taxon>Actinomycetota</taxon>
        <taxon>Actinomycetes</taxon>
        <taxon>Micrococcales</taxon>
        <taxon>Microbacteriaceae</taxon>
        <taxon>Microbacterium</taxon>
    </lineage>
</organism>
<dbReference type="InterPro" id="IPR011701">
    <property type="entry name" value="MFS"/>
</dbReference>
<dbReference type="InterPro" id="IPR020846">
    <property type="entry name" value="MFS_dom"/>
</dbReference>
<evidence type="ECO:0000313" key="9">
    <source>
        <dbReference type="Proteomes" id="UP001305498"/>
    </source>
</evidence>
<dbReference type="GO" id="GO:0005886">
    <property type="term" value="C:plasma membrane"/>
    <property type="evidence" value="ECO:0007669"/>
    <property type="project" value="UniProtKB-SubCell"/>
</dbReference>